<dbReference type="EMBL" id="JQCQ01000011">
    <property type="protein sequence ID" value="KRO25397.1"/>
    <property type="molecule type" value="Genomic_DNA"/>
</dbReference>
<evidence type="ECO:0000313" key="2">
    <source>
        <dbReference type="EMBL" id="KRO25397.1"/>
    </source>
</evidence>
<keyword evidence="1" id="KW-0175">Coiled coil</keyword>
<organism evidence="2 3">
    <name type="scientific">Pediococcus argentinicus</name>
    <dbReference type="NCBI Taxonomy" id="480391"/>
    <lineage>
        <taxon>Bacteria</taxon>
        <taxon>Bacillati</taxon>
        <taxon>Bacillota</taxon>
        <taxon>Bacilli</taxon>
        <taxon>Lactobacillales</taxon>
        <taxon>Lactobacillaceae</taxon>
        <taxon>Pediococcus</taxon>
    </lineage>
</organism>
<proteinExistence type="predicted"/>
<gene>
    <name evidence="2" type="ORF">IV88_GL000234</name>
</gene>
<dbReference type="PATRIC" id="fig|480391.4.peg.237"/>
<feature type="coiled-coil region" evidence="1">
    <location>
        <begin position="158"/>
        <end position="224"/>
    </location>
</feature>
<name>A0A0R2NHX2_9LACO</name>
<keyword evidence="3" id="KW-1185">Reference proteome</keyword>
<evidence type="ECO:0000256" key="1">
    <source>
        <dbReference type="SAM" id="Coils"/>
    </source>
</evidence>
<dbReference type="OrthoDB" id="2248290at2"/>
<reference evidence="2 3" key="1">
    <citation type="journal article" date="2015" name="Genome Announc.">
        <title>Expanding the biotechnology potential of lactobacilli through comparative genomics of 213 strains and associated genera.</title>
        <authorList>
            <person name="Sun Z."/>
            <person name="Harris H.M."/>
            <person name="McCann A."/>
            <person name="Guo C."/>
            <person name="Argimon S."/>
            <person name="Zhang W."/>
            <person name="Yang X."/>
            <person name="Jeffery I.B."/>
            <person name="Cooney J.C."/>
            <person name="Kagawa T.F."/>
            <person name="Liu W."/>
            <person name="Song Y."/>
            <person name="Salvetti E."/>
            <person name="Wrobel A."/>
            <person name="Rasinkangas P."/>
            <person name="Parkhill J."/>
            <person name="Rea M.C."/>
            <person name="O'Sullivan O."/>
            <person name="Ritari J."/>
            <person name="Douillard F.P."/>
            <person name="Paul Ross R."/>
            <person name="Yang R."/>
            <person name="Briner A.E."/>
            <person name="Felis G.E."/>
            <person name="de Vos W.M."/>
            <person name="Barrangou R."/>
            <person name="Klaenhammer T.R."/>
            <person name="Caufield P.W."/>
            <person name="Cui Y."/>
            <person name="Zhang H."/>
            <person name="O'Toole P.W."/>
        </authorList>
    </citation>
    <scope>NUCLEOTIDE SEQUENCE [LARGE SCALE GENOMIC DNA]</scope>
    <source>
        <strain evidence="2 3">DSM 23026</strain>
    </source>
</reference>
<dbReference type="RefSeq" id="WP_057799039.1">
    <property type="nucleotide sequence ID" value="NZ_BJZZ01000010.1"/>
</dbReference>
<evidence type="ECO:0008006" key="4">
    <source>
        <dbReference type="Google" id="ProtNLM"/>
    </source>
</evidence>
<accession>A0A0R2NHX2</accession>
<evidence type="ECO:0000313" key="3">
    <source>
        <dbReference type="Proteomes" id="UP000051249"/>
    </source>
</evidence>
<dbReference type="Proteomes" id="UP000051249">
    <property type="component" value="Unassembled WGS sequence"/>
</dbReference>
<comment type="caution">
    <text evidence="2">The sequence shown here is derived from an EMBL/GenBank/DDBJ whole genome shotgun (WGS) entry which is preliminary data.</text>
</comment>
<sequence length="291" mass="33731">MADNIPNDQALSSKDLLIHHLELKNDYINDLAQAIDDHDDLKIYQLIGPLRYKAEITDSYKNKYGDHPFDLVKDQREEVAHFLSDNLIDYLAEKFPFFYYHEVSRGQFTVFFGNWWDRREFGTLDVLNVEFNFKADELDKLEQVLKIEDDKTINSDEIVKLSEENENLQNHLTDADKRSKKREELVKQQSELSDKGGLFESGKLKEERQDIANQIAELDKLDEVSGSAPQTIKDNQNKILALSKEDTTLGYEKDALTHTFKTFESFQNHVKRLYVDYLSSLIGKGSVKNNG</sequence>
<dbReference type="AlphaFoldDB" id="A0A0R2NHX2"/>
<protein>
    <recommendedName>
        <fullName evidence="4">Exonuclease SbcC</fullName>
    </recommendedName>
</protein>